<dbReference type="SUPFAM" id="SSF63724">
    <property type="entry name" value="Cytolysin/lectin"/>
    <property type="match status" value="1"/>
</dbReference>
<evidence type="ECO:0000256" key="3">
    <source>
        <dbReference type="ARBA" id="ARBA00022537"/>
    </source>
</evidence>
<evidence type="ECO:0000256" key="2">
    <source>
        <dbReference type="ARBA" id="ARBA00004532"/>
    </source>
</evidence>
<organism evidence="7">
    <name type="scientific">Colubraria reticulata</name>
    <dbReference type="NCBI Taxonomy" id="604273"/>
    <lineage>
        <taxon>Eukaryota</taxon>
        <taxon>Metazoa</taxon>
        <taxon>Spiralia</taxon>
        <taxon>Lophotrochozoa</taxon>
        <taxon>Mollusca</taxon>
        <taxon>Gastropoda</taxon>
        <taxon>Caenogastropoda</taxon>
        <taxon>Neogastropoda</taxon>
        <taxon>Buccinoidea</taxon>
        <taxon>Buccinidae</taxon>
        <taxon>Colubraria</taxon>
    </lineage>
</organism>
<feature type="chain" id="PRO_5020037076" evidence="6">
    <location>
        <begin position="22"/>
        <end position="244"/>
    </location>
</feature>
<dbReference type="Gene3D" id="2.60.270.20">
    <property type="entry name" value="Cytolysin/lectin"/>
    <property type="match status" value="1"/>
</dbReference>
<evidence type="ECO:0000256" key="4">
    <source>
        <dbReference type="ARBA" id="ARBA00023298"/>
    </source>
</evidence>
<keyword evidence="3" id="KW-1052">Target cell membrane</keyword>
<keyword evidence="5" id="KW-0166">Nematocyst</keyword>
<keyword evidence="6" id="KW-0732">Signal</keyword>
<dbReference type="GO" id="GO:0042151">
    <property type="term" value="C:nematocyst"/>
    <property type="evidence" value="ECO:0007669"/>
    <property type="project" value="UniProtKB-SubCell"/>
</dbReference>
<proteinExistence type="evidence at transcript level"/>
<name>A0A499RJA6_9CAEN</name>
<dbReference type="AlphaFoldDB" id="A0A499RJA6"/>
<reference evidence="7" key="1">
    <citation type="journal article" date="2018" name="Mol. Biol. Evol.">
        <title>Piercing Fishes: Porin Expansion and Adaptation to Hematophagy in the Vampire Snail Cumia reticulata.</title>
        <authorList>
            <person name="Gerdol M."/>
            <person name="Cervelli M."/>
            <person name="Oliverio M."/>
            <person name="Modica M.V."/>
        </authorList>
    </citation>
    <scope>NUCLEOTIDE SEQUENCE</scope>
</reference>
<protein>
    <submittedName>
        <fullName evidence="7">Coluporin-5</fullName>
    </submittedName>
</protein>
<keyword evidence="4" id="KW-0472">Membrane</keyword>
<evidence type="ECO:0000256" key="5">
    <source>
        <dbReference type="ARBA" id="ARBA00023331"/>
    </source>
</evidence>
<dbReference type="InterPro" id="IPR015926">
    <property type="entry name" value="Cytolysin/lectin"/>
</dbReference>
<dbReference type="GO" id="GO:0044218">
    <property type="term" value="C:other organism cell membrane"/>
    <property type="evidence" value="ECO:0007669"/>
    <property type="project" value="UniProtKB-KW"/>
</dbReference>
<evidence type="ECO:0000313" key="7">
    <source>
        <dbReference type="EMBL" id="AXS67877.1"/>
    </source>
</evidence>
<comment type="subcellular location">
    <subcellularLocation>
        <location evidence="2">Nematocyst</location>
    </subcellularLocation>
    <subcellularLocation>
        <location evidence="1">Target cell membrane</location>
    </subcellularLocation>
</comment>
<evidence type="ECO:0000256" key="1">
    <source>
        <dbReference type="ARBA" id="ARBA00004175"/>
    </source>
</evidence>
<dbReference type="PANTHER" id="PTHR40388:SF1">
    <property type="entry name" value="BRYOPORIN"/>
    <property type="match status" value="1"/>
</dbReference>
<accession>A0A499RJA6</accession>
<dbReference type="EMBL" id="MH194208">
    <property type="protein sequence ID" value="AXS67877.1"/>
    <property type="molecule type" value="mRNA"/>
</dbReference>
<dbReference type="InterPro" id="IPR050677">
    <property type="entry name" value="Actinoporin_PFT"/>
</dbReference>
<sequence>MVLQFTALMTQLMIIPFAIEGYWRITPPPVKPLTPEALKLVYDTLHKGYSLKGTHAQGLETKGHRVTVAITVENLSYYTVRHPLVREEDGEVKDFEPSTAIYPGRNFTFAMWNKGGIHTTGTYGSMSLEVYEAERRVVLMWSAPYNFNMFRNWMGVGLTKKQNTGLENATAWFDQMYYHGNDTNLKFNRKEFKTDENPVTISDTEFLVLGVMGTSHTCRIKVIVVPLDMNKLSHTVRRDLGLAN</sequence>
<feature type="signal peptide" evidence="6">
    <location>
        <begin position="1"/>
        <end position="21"/>
    </location>
</feature>
<dbReference type="PANTHER" id="PTHR40388">
    <property type="entry name" value="BRYOPORIN"/>
    <property type="match status" value="1"/>
</dbReference>
<keyword evidence="4" id="KW-1053">Target membrane</keyword>
<evidence type="ECO:0000256" key="6">
    <source>
        <dbReference type="SAM" id="SignalP"/>
    </source>
</evidence>